<dbReference type="CDD" id="cd20557">
    <property type="entry name" value="CYCLIN_ScPCL1-like"/>
    <property type="match status" value="1"/>
</dbReference>
<gene>
    <name evidence="4" type="ORF">LARSCL_LOCUS537</name>
</gene>
<reference evidence="4 5" key="1">
    <citation type="submission" date="2024-04" db="EMBL/GenBank/DDBJ databases">
        <authorList>
            <person name="Rising A."/>
            <person name="Reimegard J."/>
            <person name="Sonavane S."/>
            <person name="Akerstrom W."/>
            <person name="Nylinder S."/>
            <person name="Hedman E."/>
            <person name="Kallberg Y."/>
        </authorList>
    </citation>
    <scope>NUCLEOTIDE SEQUENCE [LARGE SCALE GENOMIC DNA]</scope>
</reference>
<comment type="caution">
    <text evidence="4">The sequence shown here is derived from an EMBL/GenBank/DDBJ whole genome shotgun (WGS) entry which is preliminary data.</text>
</comment>
<dbReference type="AlphaFoldDB" id="A0AAV1YRV0"/>
<dbReference type="Pfam" id="PF08613">
    <property type="entry name" value="Cyclin"/>
    <property type="match status" value="1"/>
</dbReference>
<dbReference type="GO" id="GO:0019901">
    <property type="term" value="F:protein kinase binding"/>
    <property type="evidence" value="ECO:0007669"/>
    <property type="project" value="InterPro"/>
</dbReference>
<dbReference type="Proteomes" id="UP001497382">
    <property type="component" value="Unassembled WGS sequence"/>
</dbReference>
<feature type="non-terminal residue" evidence="4">
    <location>
        <position position="1"/>
    </location>
</feature>
<dbReference type="InterPro" id="IPR036915">
    <property type="entry name" value="Cyclin-like_sf"/>
</dbReference>
<dbReference type="Gene3D" id="1.10.472.10">
    <property type="entry name" value="Cyclin-like"/>
    <property type="match status" value="1"/>
</dbReference>
<organism evidence="4 5">
    <name type="scientific">Larinioides sclopetarius</name>
    <dbReference type="NCBI Taxonomy" id="280406"/>
    <lineage>
        <taxon>Eukaryota</taxon>
        <taxon>Metazoa</taxon>
        <taxon>Ecdysozoa</taxon>
        <taxon>Arthropoda</taxon>
        <taxon>Chelicerata</taxon>
        <taxon>Arachnida</taxon>
        <taxon>Araneae</taxon>
        <taxon>Araneomorphae</taxon>
        <taxon>Entelegynae</taxon>
        <taxon>Araneoidea</taxon>
        <taxon>Araneidae</taxon>
        <taxon>Larinioides</taxon>
    </lineage>
</organism>
<evidence type="ECO:0000313" key="5">
    <source>
        <dbReference type="Proteomes" id="UP001497382"/>
    </source>
</evidence>
<dbReference type="GO" id="GO:0016538">
    <property type="term" value="F:cyclin-dependent protein serine/threonine kinase regulator activity"/>
    <property type="evidence" value="ECO:0007669"/>
    <property type="project" value="TreeGrafter"/>
</dbReference>
<dbReference type="PANTHER" id="PTHR15615">
    <property type="match status" value="1"/>
</dbReference>
<name>A0AAV1YRV0_9ARAC</name>
<accession>A0AAV1YRV0</accession>
<evidence type="ECO:0000256" key="3">
    <source>
        <dbReference type="SAM" id="Phobius"/>
    </source>
</evidence>
<keyword evidence="3" id="KW-0812">Transmembrane</keyword>
<dbReference type="SUPFAM" id="SSF47954">
    <property type="entry name" value="Cyclin-like"/>
    <property type="match status" value="1"/>
</dbReference>
<protein>
    <recommendedName>
        <fullName evidence="2">Protein CNPPD1</fullName>
    </recommendedName>
</protein>
<dbReference type="GO" id="GO:0000307">
    <property type="term" value="C:cyclin-dependent protein kinase holoenzyme complex"/>
    <property type="evidence" value="ECO:0007669"/>
    <property type="project" value="TreeGrafter"/>
</dbReference>
<feature type="transmembrane region" description="Helical" evidence="3">
    <location>
        <begin position="296"/>
        <end position="316"/>
    </location>
</feature>
<dbReference type="GO" id="GO:0005634">
    <property type="term" value="C:nucleus"/>
    <property type="evidence" value="ECO:0007669"/>
    <property type="project" value="TreeGrafter"/>
</dbReference>
<evidence type="ECO:0000256" key="2">
    <source>
        <dbReference type="ARBA" id="ARBA00040808"/>
    </source>
</evidence>
<comment type="similarity">
    <text evidence="1">Belongs to the CNPPD1 family.</text>
</comment>
<keyword evidence="3" id="KW-0472">Membrane</keyword>
<dbReference type="EMBL" id="CAXIEN010000003">
    <property type="protein sequence ID" value="CAL1261662.1"/>
    <property type="molecule type" value="Genomic_DNA"/>
</dbReference>
<evidence type="ECO:0000313" key="4">
    <source>
        <dbReference type="EMBL" id="CAL1261662.1"/>
    </source>
</evidence>
<dbReference type="PANTHER" id="PTHR15615:SF108">
    <property type="entry name" value="PROTEIN CNPPD1"/>
    <property type="match status" value="1"/>
</dbReference>
<keyword evidence="5" id="KW-1185">Reference proteome</keyword>
<sequence length="453" mass="52118">FFLFSNFIANIVFRKLRVGVKRRGPVIRVCVCEVNMWAHNYSSIPNVTNLLSKSCLCTDLKDSPNEQFNDDGENFEEMYDFDGLEEVFADHILMKKRLQKTLYAGGFEDLDDLPDHPPLALTGLALELFSKAVPNYGLDILDMDYVAATSEAARISPCAMIIAMIYLERLQVKNSEYLENVSPPGLFVVTMLVASKFLFEDEEDIVSNQMWAEVLNFDVKELNSLEHDFLSAIDWRVFVSKSEYLRWLDGIEKVVAVKQSALRNWSSYSDLNVIMKDPGFQRLFRLFLNKFVKTTVLWTLGYVAAAVAFYYTGMALQKLRTERFHSQDLVLQNDSIKLQTPLHSSGENFDSSDELSSNTQVVEQSLSHLLFHFESSKENVPNQIRNSQSCSFPFKRKSSVYRLEITNAFLPQKFRISSDGHFLRNPSVLNETYVNSMAWLKIRQKRCVHVLMR</sequence>
<proteinExistence type="inferred from homology"/>
<keyword evidence="3" id="KW-1133">Transmembrane helix</keyword>
<dbReference type="InterPro" id="IPR013922">
    <property type="entry name" value="Cyclin_PHO80-like"/>
</dbReference>
<evidence type="ECO:0000256" key="1">
    <source>
        <dbReference type="ARBA" id="ARBA00038508"/>
    </source>
</evidence>